<dbReference type="EMBL" id="FNGO01000005">
    <property type="protein sequence ID" value="SDL50788.1"/>
    <property type="molecule type" value="Genomic_DNA"/>
</dbReference>
<evidence type="ECO:0000313" key="1">
    <source>
        <dbReference type="EMBL" id="SDL50788.1"/>
    </source>
</evidence>
<sequence length="64" mass="7116">MAPVVQAKRPSEEITDMYDHVEEEGCDVYIRKNLAAENSEEGITLHAVGSGNLTRLIVRGLKNF</sequence>
<dbReference type="AlphaFoldDB" id="A0A1G9KM03"/>
<dbReference type="Proteomes" id="UP000199476">
    <property type="component" value="Unassembled WGS sequence"/>
</dbReference>
<proteinExistence type="predicted"/>
<gene>
    <name evidence="1" type="ORF">SAMN04488692_10557</name>
</gene>
<name>A0A1G9KM03_9FIRM</name>
<accession>A0A1G9KM03</accession>
<evidence type="ECO:0000313" key="2">
    <source>
        <dbReference type="Proteomes" id="UP000199476"/>
    </source>
</evidence>
<keyword evidence="2" id="KW-1185">Reference proteome</keyword>
<organism evidence="1 2">
    <name type="scientific">Halarsenatibacter silvermanii</name>
    <dbReference type="NCBI Taxonomy" id="321763"/>
    <lineage>
        <taxon>Bacteria</taxon>
        <taxon>Bacillati</taxon>
        <taxon>Bacillota</taxon>
        <taxon>Clostridia</taxon>
        <taxon>Halanaerobiales</taxon>
        <taxon>Halarsenatibacteraceae</taxon>
        <taxon>Halarsenatibacter</taxon>
    </lineage>
</organism>
<protein>
    <submittedName>
        <fullName evidence="1">Uncharacterized protein</fullName>
    </submittedName>
</protein>
<dbReference type="STRING" id="321763.SAMN04488692_10557"/>
<reference evidence="1 2" key="1">
    <citation type="submission" date="2016-10" db="EMBL/GenBank/DDBJ databases">
        <authorList>
            <person name="de Groot N.N."/>
        </authorList>
    </citation>
    <scope>NUCLEOTIDE SEQUENCE [LARGE SCALE GENOMIC DNA]</scope>
    <source>
        <strain evidence="1 2">SLAS-1</strain>
    </source>
</reference>